<sequence>MQPSDLLTRGFGFGLREREENVGLALQRRAPIGYVPGHPRELGEDKRGLGLGAAKGLGRLGPKPAKQRAKQKGQERRSDWRLGGQPGQPRQGLGVGGKLDLPSGVRPERQPSA</sequence>
<dbReference type="EMBL" id="JAADYS010001229">
    <property type="protein sequence ID" value="KAF4464186.1"/>
    <property type="molecule type" value="Genomic_DNA"/>
</dbReference>
<proteinExistence type="predicted"/>
<protein>
    <submittedName>
        <fullName evidence="2">Uncharacterized protein</fullName>
    </submittedName>
</protein>
<evidence type="ECO:0000256" key="1">
    <source>
        <dbReference type="SAM" id="MobiDB-lite"/>
    </source>
</evidence>
<name>A0A8H4L8N0_9HYPO</name>
<gene>
    <name evidence="2" type="ORF">FALBO_8984</name>
</gene>
<feature type="compositionally biased region" description="Basic and acidic residues" evidence="1">
    <location>
        <begin position="38"/>
        <end position="48"/>
    </location>
</feature>
<comment type="caution">
    <text evidence="2">The sequence shown here is derived from an EMBL/GenBank/DDBJ whole genome shotgun (WGS) entry which is preliminary data.</text>
</comment>
<accession>A0A8H4L8N0</accession>
<dbReference type="AlphaFoldDB" id="A0A8H4L8N0"/>
<organism evidence="2 3">
    <name type="scientific">Fusarium albosuccineum</name>
    <dbReference type="NCBI Taxonomy" id="1237068"/>
    <lineage>
        <taxon>Eukaryota</taxon>
        <taxon>Fungi</taxon>
        <taxon>Dikarya</taxon>
        <taxon>Ascomycota</taxon>
        <taxon>Pezizomycotina</taxon>
        <taxon>Sordariomycetes</taxon>
        <taxon>Hypocreomycetidae</taxon>
        <taxon>Hypocreales</taxon>
        <taxon>Nectriaceae</taxon>
        <taxon>Fusarium</taxon>
        <taxon>Fusarium decemcellulare species complex</taxon>
    </lineage>
</organism>
<evidence type="ECO:0000313" key="3">
    <source>
        <dbReference type="Proteomes" id="UP000554235"/>
    </source>
</evidence>
<feature type="compositionally biased region" description="Gly residues" evidence="1">
    <location>
        <begin position="49"/>
        <end position="59"/>
    </location>
</feature>
<dbReference type="Proteomes" id="UP000554235">
    <property type="component" value="Unassembled WGS sequence"/>
</dbReference>
<feature type="region of interest" description="Disordered" evidence="1">
    <location>
        <begin position="30"/>
        <end position="113"/>
    </location>
</feature>
<evidence type="ECO:0000313" key="2">
    <source>
        <dbReference type="EMBL" id="KAF4464186.1"/>
    </source>
</evidence>
<keyword evidence="3" id="KW-1185">Reference proteome</keyword>
<feature type="compositionally biased region" description="Low complexity" evidence="1">
    <location>
        <begin position="81"/>
        <end position="92"/>
    </location>
</feature>
<reference evidence="2 3" key="1">
    <citation type="submission" date="2020-01" db="EMBL/GenBank/DDBJ databases">
        <title>Identification and distribution of gene clusters putatively required for synthesis of sphingolipid metabolism inhibitors in phylogenetically diverse species of the filamentous fungus Fusarium.</title>
        <authorList>
            <person name="Kim H.-S."/>
            <person name="Busman M."/>
            <person name="Brown D.W."/>
            <person name="Divon H."/>
            <person name="Uhlig S."/>
            <person name="Proctor R.H."/>
        </authorList>
    </citation>
    <scope>NUCLEOTIDE SEQUENCE [LARGE SCALE GENOMIC DNA]</scope>
    <source>
        <strain evidence="2 3">NRRL 20459</strain>
    </source>
</reference>